<organism evidence="2 3">
    <name type="scientific">Plutella xylostella</name>
    <name type="common">Diamondback moth</name>
    <name type="synonym">Plutella maculipennis</name>
    <dbReference type="NCBI Taxonomy" id="51655"/>
    <lineage>
        <taxon>Eukaryota</taxon>
        <taxon>Metazoa</taxon>
        <taxon>Ecdysozoa</taxon>
        <taxon>Arthropoda</taxon>
        <taxon>Hexapoda</taxon>
        <taxon>Insecta</taxon>
        <taxon>Pterygota</taxon>
        <taxon>Neoptera</taxon>
        <taxon>Endopterygota</taxon>
        <taxon>Lepidoptera</taxon>
        <taxon>Glossata</taxon>
        <taxon>Ditrysia</taxon>
        <taxon>Yponomeutoidea</taxon>
        <taxon>Plutellidae</taxon>
        <taxon>Plutella</taxon>
    </lineage>
</organism>
<dbReference type="EMBL" id="CAJHNJ030000016">
    <property type="protein sequence ID" value="CAG9114439.1"/>
    <property type="molecule type" value="Genomic_DNA"/>
</dbReference>
<feature type="region of interest" description="Disordered" evidence="1">
    <location>
        <begin position="102"/>
        <end position="183"/>
    </location>
</feature>
<gene>
    <name evidence="2" type="ORF">PLXY2_LOCUS5385</name>
</gene>
<dbReference type="Proteomes" id="UP000653454">
    <property type="component" value="Unassembled WGS sequence"/>
</dbReference>
<evidence type="ECO:0000256" key="1">
    <source>
        <dbReference type="SAM" id="MobiDB-lite"/>
    </source>
</evidence>
<evidence type="ECO:0000313" key="3">
    <source>
        <dbReference type="Proteomes" id="UP000653454"/>
    </source>
</evidence>
<accession>A0A8S4EI68</accession>
<keyword evidence="3" id="KW-1185">Reference proteome</keyword>
<name>A0A8S4EI68_PLUXY</name>
<dbReference type="AlphaFoldDB" id="A0A8S4EI68"/>
<reference evidence="2" key="1">
    <citation type="submission" date="2020-11" db="EMBL/GenBank/DDBJ databases">
        <authorList>
            <person name="Whiteford S."/>
        </authorList>
    </citation>
    <scope>NUCLEOTIDE SEQUENCE</scope>
</reference>
<protein>
    <submittedName>
        <fullName evidence="2">(diamondback moth) hypothetical protein</fullName>
    </submittedName>
</protein>
<sequence length="183" mass="20370">MFRSLRGLLHRYFLQLMTEASCLEWALVLAIILRDAMAVLRTTNAARSADVTAEAVRRLRKALQDVCAWTDCECLGYKSFMLAISNQIPFLTSIINTRERRLSMAKPRVRTSSTSSLTTPEPKPQAPQEPKLPPPQKAQEVSKQSVRKDSPKAAPAPVENKVQITQLPPPPRQDETATGCALM</sequence>
<evidence type="ECO:0000313" key="2">
    <source>
        <dbReference type="EMBL" id="CAG9114439.1"/>
    </source>
</evidence>
<proteinExistence type="predicted"/>
<feature type="compositionally biased region" description="Pro residues" evidence="1">
    <location>
        <begin position="121"/>
        <end position="136"/>
    </location>
</feature>
<feature type="compositionally biased region" description="Low complexity" evidence="1">
    <location>
        <begin position="111"/>
        <end position="120"/>
    </location>
</feature>
<comment type="caution">
    <text evidence="2">The sequence shown here is derived from an EMBL/GenBank/DDBJ whole genome shotgun (WGS) entry which is preliminary data.</text>
</comment>